<proteinExistence type="predicted"/>
<organism evidence="1 2">
    <name type="scientific">Tepidibacillus fermentans</name>
    <dbReference type="NCBI Taxonomy" id="1281767"/>
    <lineage>
        <taxon>Bacteria</taxon>
        <taxon>Bacillati</taxon>
        <taxon>Bacillota</taxon>
        <taxon>Bacilli</taxon>
        <taxon>Bacillales</taxon>
        <taxon>Bacillaceae</taxon>
        <taxon>Tepidibacillus</taxon>
    </lineage>
</organism>
<accession>A0A4R3KBI5</accession>
<evidence type="ECO:0000313" key="2">
    <source>
        <dbReference type="Proteomes" id="UP000295788"/>
    </source>
</evidence>
<dbReference type="Proteomes" id="UP000295788">
    <property type="component" value="Unassembled WGS sequence"/>
</dbReference>
<gene>
    <name evidence="1" type="ORF">EDD72_11717</name>
</gene>
<comment type="caution">
    <text evidence="1">The sequence shown here is derived from an EMBL/GenBank/DDBJ whole genome shotgun (WGS) entry which is preliminary data.</text>
</comment>
<sequence length="56" mass="6731">MIYIARVWKDNKQHFIIADNMQQYEEQLKQYDNYVIDRSVIQNDLGEVIVLKKGSK</sequence>
<protein>
    <submittedName>
        <fullName evidence="1">Uncharacterized protein</fullName>
    </submittedName>
</protein>
<evidence type="ECO:0000313" key="1">
    <source>
        <dbReference type="EMBL" id="TCS80350.1"/>
    </source>
</evidence>
<dbReference type="RefSeq" id="WP_165895042.1">
    <property type="nucleotide sequence ID" value="NZ_SMAB01000017.1"/>
</dbReference>
<reference evidence="1 2" key="1">
    <citation type="submission" date="2019-03" db="EMBL/GenBank/DDBJ databases">
        <title>Genomic Encyclopedia of Type Strains, Phase IV (KMG-IV): sequencing the most valuable type-strain genomes for metagenomic binning, comparative biology and taxonomic classification.</title>
        <authorList>
            <person name="Goeker M."/>
        </authorList>
    </citation>
    <scope>NUCLEOTIDE SEQUENCE [LARGE SCALE GENOMIC DNA]</scope>
    <source>
        <strain evidence="1 2">DSM 23802</strain>
    </source>
</reference>
<dbReference type="AlphaFoldDB" id="A0A4R3KBI5"/>
<keyword evidence="2" id="KW-1185">Reference proteome</keyword>
<dbReference type="EMBL" id="SMAB01000017">
    <property type="protein sequence ID" value="TCS80350.1"/>
    <property type="molecule type" value="Genomic_DNA"/>
</dbReference>
<name>A0A4R3KBI5_9BACI</name>